<gene>
    <name evidence="1" type="ORF">Taro_028620</name>
</gene>
<reference evidence="1" key="1">
    <citation type="submission" date="2017-07" db="EMBL/GenBank/DDBJ databases">
        <title>Taro Niue Genome Assembly and Annotation.</title>
        <authorList>
            <person name="Atibalentja N."/>
            <person name="Keating K."/>
            <person name="Fields C.J."/>
        </authorList>
    </citation>
    <scope>NUCLEOTIDE SEQUENCE</scope>
    <source>
        <strain evidence="1">Niue_2</strain>
        <tissue evidence="1">Leaf</tissue>
    </source>
</reference>
<dbReference type="AlphaFoldDB" id="A0A843VQW5"/>
<feature type="non-terminal residue" evidence="1">
    <location>
        <position position="201"/>
    </location>
</feature>
<dbReference type="EMBL" id="NMUH01001858">
    <property type="protein sequence ID" value="MQL95950.1"/>
    <property type="molecule type" value="Genomic_DNA"/>
</dbReference>
<name>A0A843VQW5_COLES</name>
<evidence type="ECO:0000313" key="2">
    <source>
        <dbReference type="Proteomes" id="UP000652761"/>
    </source>
</evidence>
<dbReference type="Proteomes" id="UP000652761">
    <property type="component" value="Unassembled WGS sequence"/>
</dbReference>
<evidence type="ECO:0000313" key="1">
    <source>
        <dbReference type="EMBL" id="MQL95950.1"/>
    </source>
</evidence>
<accession>A0A843VQW5</accession>
<keyword evidence="2" id="KW-1185">Reference proteome</keyword>
<organism evidence="1 2">
    <name type="scientific">Colocasia esculenta</name>
    <name type="common">Wild taro</name>
    <name type="synonym">Arum esculentum</name>
    <dbReference type="NCBI Taxonomy" id="4460"/>
    <lineage>
        <taxon>Eukaryota</taxon>
        <taxon>Viridiplantae</taxon>
        <taxon>Streptophyta</taxon>
        <taxon>Embryophyta</taxon>
        <taxon>Tracheophyta</taxon>
        <taxon>Spermatophyta</taxon>
        <taxon>Magnoliopsida</taxon>
        <taxon>Liliopsida</taxon>
        <taxon>Araceae</taxon>
        <taxon>Aroideae</taxon>
        <taxon>Colocasieae</taxon>
        <taxon>Colocasia</taxon>
    </lineage>
</organism>
<proteinExistence type="predicted"/>
<protein>
    <submittedName>
        <fullName evidence="1">Uncharacterized protein</fullName>
    </submittedName>
</protein>
<sequence>VLRSLLTRQYSPPATAAAEPRYVTLAQPFSRSAPPFSWFFTRPRQEVAEGERREVGKAMETGGLALSRLRASHSTLFSSPLPSSPAFDRRSHLPAPSSLKDFMEVVAKAWIAVFVGSSVMGTLLRRMRHTALALRGWGAGKKLSGREAKLKILQQIDGLDTLEEACLLDEEDRVARADFKAKYDGVLCKEEIYWKQRFRDS</sequence>
<comment type="caution">
    <text evidence="1">The sequence shown here is derived from an EMBL/GenBank/DDBJ whole genome shotgun (WGS) entry which is preliminary data.</text>
</comment>